<name>R9GUK6_9SPHI</name>
<gene>
    <name evidence="1" type="ORF">ADIARSV_1444</name>
</gene>
<dbReference type="STRING" id="1150600.ADIARSV_1444"/>
<reference evidence="1 2" key="1">
    <citation type="journal article" date="2013" name="Genome Announc.">
        <title>Draft Genome Sequence of Arcticibacter svalbardensis Strain MN12-7T, a Member of the Family Sphingobacteriaceae Isolated from an Arctic Soil Sample.</title>
        <authorList>
            <person name="Shivaji S."/>
            <person name="Ara S."/>
            <person name="Prasad S."/>
            <person name="Manasa B.P."/>
            <person name="Begum Z."/>
            <person name="Singh A."/>
            <person name="Kumar Pinnaka A."/>
        </authorList>
    </citation>
    <scope>NUCLEOTIDE SEQUENCE [LARGE SCALE GENOMIC DNA]</scope>
    <source>
        <strain evidence="1 2">MN12-7</strain>
    </source>
</reference>
<accession>R9GUK6</accession>
<organism evidence="1 2">
    <name type="scientific">Arcticibacter svalbardensis MN12-7</name>
    <dbReference type="NCBI Taxonomy" id="1150600"/>
    <lineage>
        <taxon>Bacteria</taxon>
        <taxon>Pseudomonadati</taxon>
        <taxon>Bacteroidota</taxon>
        <taxon>Sphingobacteriia</taxon>
        <taxon>Sphingobacteriales</taxon>
        <taxon>Sphingobacteriaceae</taxon>
        <taxon>Arcticibacter</taxon>
    </lineage>
</organism>
<protein>
    <recommendedName>
        <fullName evidence="3">ParB/Sulfiredoxin domain-containing protein</fullName>
    </recommendedName>
</protein>
<dbReference type="AlphaFoldDB" id="R9GUK6"/>
<dbReference type="eggNOG" id="COG1475">
    <property type="taxonomic scope" value="Bacteria"/>
</dbReference>
<evidence type="ECO:0000313" key="2">
    <source>
        <dbReference type="Proteomes" id="UP000014174"/>
    </source>
</evidence>
<dbReference type="PATRIC" id="fig|1150600.3.peg.1418"/>
<dbReference type="EMBL" id="AQPN01000052">
    <property type="protein sequence ID" value="EOR95373.1"/>
    <property type="molecule type" value="Genomic_DNA"/>
</dbReference>
<dbReference type="OrthoDB" id="9769293at2"/>
<keyword evidence="2" id="KW-1185">Reference proteome</keyword>
<evidence type="ECO:0008006" key="3">
    <source>
        <dbReference type="Google" id="ProtNLM"/>
    </source>
</evidence>
<dbReference type="Proteomes" id="UP000014174">
    <property type="component" value="Unassembled WGS sequence"/>
</dbReference>
<sequence>MYIDYTSWETFDYTLSTLHLDLNNPRINYQGKSLNQTQILEYLIENEKVYELAKKISEEGYFIGEEPIICIENDKKIVLEGNRRAACLKLLQDPKKFLPTSKANILIRNIVDNNFPVDRKLRCHIAPNRLLANPIIYSRHRGDALKRWQTGNQYAFVANMFYNDGLVINDICELLYETSGNIKNYLKAYNLFFEAQQLHLRDTGEFIDISKFDITNLERFYKFDDARIFLGVDFKPEDGGLIITIDKDEFEKRLLFVFNEMVQSKGFSREFNNEEDKVIYVNKLKENTIFDFYVSDNNENVESHGVVERKNLEEEKIKINPRKKVRKKSDLSNFIIPRDYYLVFENEKLDLLFEELKFLPIERYYSFAILIRTYLEQVLFYYIDKRNLGEKLNEKNNQKRKNDGLAKIKTLTVFLKSRYSITEDIDSADFMRILRFDGDKEFASSLKTMLDYIKNHELREIISEPAKLRNITDYIDNVKNGLDLAVHNLNYTIDINVNRRAWNTLEPLFNALSNNLMDI</sequence>
<proteinExistence type="predicted"/>
<evidence type="ECO:0000313" key="1">
    <source>
        <dbReference type="EMBL" id="EOR95373.1"/>
    </source>
</evidence>
<comment type="caution">
    <text evidence="1">The sequence shown here is derived from an EMBL/GenBank/DDBJ whole genome shotgun (WGS) entry which is preliminary data.</text>
</comment>